<dbReference type="InterPro" id="IPR037646">
    <property type="entry name" value="PROSER3"/>
</dbReference>
<feature type="compositionally biased region" description="Basic and acidic residues" evidence="1">
    <location>
        <begin position="46"/>
        <end position="68"/>
    </location>
</feature>
<feature type="compositionally biased region" description="Low complexity" evidence="1">
    <location>
        <begin position="815"/>
        <end position="839"/>
    </location>
</feature>
<dbReference type="OrthoDB" id="10043502at2759"/>
<evidence type="ECO:0000313" key="2">
    <source>
        <dbReference type="EnsemblMetazoa" id="XP_030833571"/>
    </source>
</evidence>
<feature type="region of interest" description="Disordered" evidence="1">
    <location>
        <begin position="224"/>
        <end position="309"/>
    </location>
</feature>
<feature type="region of interest" description="Disordered" evidence="1">
    <location>
        <begin position="656"/>
        <end position="689"/>
    </location>
</feature>
<dbReference type="PANTHER" id="PTHR22045:SF6">
    <property type="entry name" value="PROLINE AND SERINE-RICH PROTEIN 3"/>
    <property type="match status" value="1"/>
</dbReference>
<dbReference type="KEGG" id="spu:100892209"/>
<feature type="compositionally biased region" description="Low complexity" evidence="1">
    <location>
        <begin position="330"/>
        <end position="342"/>
    </location>
</feature>
<feature type="compositionally biased region" description="Basic and acidic residues" evidence="1">
    <location>
        <begin position="775"/>
        <end position="787"/>
    </location>
</feature>
<feature type="compositionally biased region" description="Polar residues" evidence="1">
    <location>
        <begin position="145"/>
        <end position="162"/>
    </location>
</feature>
<feature type="compositionally biased region" description="Polar residues" evidence="1">
    <location>
        <begin position="343"/>
        <end position="357"/>
    </location>
</feature>
<feature type="region of interest" description="Disordered" evidence="1">
    <location>
        <begin position="729"/>
        <end position="792"/>
    </location>
</feature>
<feature type="compositionally biased region" description="Low complexity" evidence="1">
    <location>
        <begin position="125"/>
        <end position="140"/>
    </location>
</feature>
<evidence type="ECO:0000256" key="1">
    <source>
        <dbReference type="SAM" id="MobiDB-lite"/>
    </source>
</evidence>
<reference evidence="2" key="2">
    <citation type="submission" date="2021-01" db="UniProtKB">
        <authorList>
            <consortium name="EnsemblMetazoa"/>
        </authorList>
    </citation>
    <scope>IDENTIFICATION</scope>
</reference>
<dbReference type="InParanoid" id="A0A7M7NA69"/>
<feature type="region of interest" description="Disordered" evidence="1">
    <location>
        <begin position="470"/>
        <end position="508"/>
    </location>
</feature>
<dbReference type="Proteomes" id="UP000007110">
    <property type="component" value="Unassembled WGS sequence"/>
</dbReference>
<feature type="compositionally biased region" description="Basic and acidic residues" evidence="1">
    <location>
        <begin position="853"/>
        <end position="872"/>
    </location>
</feature>
<feature type="compositionally biased region" description="Gly residues" evidence="1">
    <location>
        <begin position="229"/>
        <end position="256"/>
    </location>
</feature>
<dbReference type="PANTHER" id="PTHR22045">
    <property type="entry name" value="PROLINE AND SERINE-RICH PROTEIN 3"/>
    <property type="match status" value="1"/>
</dbReference>
<name>A0A7M7NA69_STRPU</name>
<protein>
    <submittedName>
        <fullName evidence="2">Uncharacterized protein</fullName>
    </submittedName>
</protein>
<feature type="compositionally biased region" description="Low complexity" evidence="1">
    <location>
        <begin position="257"/>
        <end position="300"/>
    </location>
</feature>
<feature type="region of interest" description="Disordered" evidence="1">
    <location>
        <begin position="26"/>
        <end position="162"/>
    </location>
</feature>
<dbReference type="RefSeq" id="XP_030833571.1">
    <property type="nucleotide sequence ID" value="XM_030977711.1"/>
</dbReference>
<evidence type="ECO:0000313" key="3">
    <source>
        <dbReference type="Proteomes" id="UP000007110"/>
    </source>
</evidence>
<sequence>MSTLFAYEKNRSDNPFYDVPEPRAFYHPTLPKNLTKKTQGISLSPERVKSHLKANEDLRHGKGKELSPGEKGFLSGSNTMLAKELPTHDTPSPGPADTSSKFDESWPASERPSTIESPGDAQNVSSTSAATSHVSGSGVSPHTFDPTTNTSRQNSKQDSDSTLARLIGRFRYGTPQSREERAQHSTPGSKDFWWLFSSSSSPPLPSHQLSSSSISGHATIETTPIRGTGLVGGVRGIQGARRGTGSGSGRARGAGRGASRVPTWSGVSKSGVSSLSSSRRVSGVSTLTSSSSSSLKTHSSGTDKETDEIQRRAEKLLEISDRTILSEPAVSSDGVGSFSTSSPVTDENTPSSGSEAYTSRYHDKENLPRPPLFPANLSYTERPQGLEEDILQQWRMRRRMEQAKEGALYKVSGQRSQIPLRQTQQENVRTRDGTEGDSRLADFRRRLEQQRLLTEARDASNVPQVPVIDATTTHTGTDPIPQSIATQTGRGVPSCDQTGSRSLSSGQTACLLQERTSTSDTMQGEDEEFSNQRVYPVASPNIQDVRTHRGHELERLPNITPHLHMSCDILPCDKRGPHVHSARDVVDKVKFVGHGKMHHHQTETDHEHAFSDDHLERDSVVRNNASENLPHRQTVLPGENQRATSEDNRLFSLPKQSHLQEKRHKYGPETRTNEAEFTSPRSEGHHVGDDIKGEDRIYQYDAARKGYRTLSSNDIPGRGTILDPELQTAAEDARTARQPQPSPTRTRTLEDTPEYSTAAITIQGIDASPVARQQQRTDDADNGEGAKRQLHFSSSSSINSAIGQVSVICNRMFSSPVGRRSQPPSQRSTPSSIRSSALSQDTLMFTPPMGDRVPPRERISRDNISEPTDPRTIDSASGASSDSEEFKDDEMLEVLRKQREECIRQLNHLDNLLPHTSKD</sequence>
<proteinExistence type="predicted"/>
<organism evidence="2 3">
    <name type="scientific">Strongylocentrotus purpuratus</name>
    <name type="common">Purple sea urchin</name>
    <dbReference type="NCBI Taxonomy" id="7668"/>
    <lineage>
        <taxon>Eukaryota</taxon>
        <taxon>Metazoa</taxon>
        <taxon>Echinodermata</taxon>
        <taxon>Eleutherozoa</taxon>
        <taxon>Echinozoa</taxon>
        <taxon>Echinoidea</taxon>
        <taxon>Euechinoidea</taxon>
        <taxon>Echinacea</taxon>
        <taxon>Camarodonta</taxon>
        <taxon>Echinidea</taxon>
        <taxon>Strongylocentrotidae</taxon>
        <taxon>Strongylocentrotus</taxon>
    </lineage>
</organism>
<dbReference type="AlphaFoldDB" id="A0A7M7NA69"/>
<dbReference type="GeneID" id="100892209"/>
<feature type="compositionally biased region" description="Polar residues" evidence="1">
    <location>
        <begin position="737"/>
        <end position="746"/>
    </location>
</feature>
<dbReference type="OMA" id="NTGHRTE"/>
<feature type="region of interest" description="Disordered" evidence="1">
    <location>
        <begin position="815"/>
        <end position="890"/>
    </location>
</feature>
<feature type="compositionally biased region" description="Polar residues" evidence="1">
    <location>
        <begin position="483"/>
        <end position="508"/>
    </location>
</feature>
<keyword evidence="3" id="KW-1185">Reference proteome</keyword>
<reference evidence="3" key="1">
    <citation type="submission" date="2015-02" db="EMBL/GenBank/DDBJ databases">
        <title>Genome sequencing for Strongylocentrotus purpuratus.</title>
        <authorList>
            <person name="Murali S."/>
            <person name="Liu Y."/>
            <person name="Vee V."/>
            <person name="English A."/>
            <person name="Wang M."/>
            <person name="Skinner E."/>
            <person name="Han Y."/>
            <person name="Muzny D.M."/>
            <person name="Worley K.C."/>
            <person name="Gibbs R.A."/>
        </authorList>
    </citation>
    <scope>NUCLEOTIDE SEQUENCE</scope>
</reference>
<accession>A0A7M7NA69</accession>
<feature type="compositionally biased region" description="Polar residues" evidence="1">
    <location>
        <begin position="111"/>
        <end position="124"/>
    </location>
</feature>
<dbReference type="FunCoup" id="A0A7M7NA69">
    <property type="interactions" value="121"/>
</dbReference>
<dbReference type="EnsemblMetazoa" id="XM_030977711">
    <property type="protein sequence ID" value="XP_030833571"/>
    <property type="gene ID" value="LOC100892209"/>
</dbReference>
<feature type="region of interest" description="Disordered" evidence="1">
    <location>
        <begin position="327"/>
        <end position="380"/>
    </location>
</feature>